<accession>A0A444W3H4</accession>
<proteinExistence type="predicted"/>
<comment type="caution">
    <text evidence="3">The sequence shown here is derived from an EMBL/GenBank/DDBJ whole genome shotgun (WGS) entry which is preliminary data.</text>
</comment>
<protein>
    <submittedName>
        <fullName evidence="3">Putative glycosyl transferase</fullName>
    </submittedName>
</protein>
<dbReference type="RefSeq" id="WP_129752493.1">
    <property type="nucleotide sequence ID" value="NZ_JUIW01000014.1"/>
</dbReference>
<keyword evidence="1" id="KW-0597">Phosphoprotein</keyword>
<dbReference type="SUPFAM" id="SSF52172">
    <property type="entry name" value="CheY-like"/>
    <property type="match status" value="1"/>
</dbReference>
<keyword evidence="4" id="KW-1185">Reference proteome</keyword>
<dbReference type="CDD" id="cd00156">
    <property type="entry name" value="REC"/>
    <property type="match status" value="1"/>
</dbReference>
<dbReference type="GO" id="GO:0006487">
    <property type="term" value="P:protein N-linked glycosylation"/>
    <property type="evidence" value="ECO:0007669"/>
    <property type="project" value="TreeGrafter"/>
</dbReference>
<dbReference type="EMBL" id="JUIW01000014">
    <property type="protein sequence ID" value="RYJ40440.1"/>
    <property type="molecule type" value="Genomic_DNA"/>
</dbReference>
<dbReference type="Gene3D" id="3.90.550.10">
    <property type="entry name" value="Spore Coat Polysaccharide Biosynthesis Protein SpsA, Chain A"/>
    <property type="match status" value="1"/>
</dbReference>
<feature type="domain" description="Response regulatory" evidence="2">
    <location>
        <begin position="2"/>
        <end position="134"/>
    </location>
</feature>
<dbReference type="Pfam" id="PF00535">
    <property type="entry name" value="Glycos_transf_2"/>
    <property type="match status" value="1"/>
</dbReference>
<gene>
    <name evidence="3" type="ORF">NU09_3428</name>
</gene>
<evidence type="ECO:0000259" key="2">
    <source>
        <dbReference type="PROSITE" id="PS50110"/>
    </source>
</evidence>
<dbReference type="SUPFAM" id="SSF53448">
    <property type="entry name" value="Nucleotide-diphospho-sugar transferases"/>
    <property type="match status" value="1"/>
</dbReference>
<dbReference type="GO" id="GO:0000160">
    <property type="term" value="P:phosphorelay signal transduction system"/>
    <property type="evidence" value="ECO:0007669"/>
    <property type="project" value="InterPro"/>
</dbReference>
<dbReference type="PANTHER" id="PTHR10859">
    <property type="entry name" value="GLYCOSYL TRANSFERASE"/>
    <property type="match status" value="1"/>
</dbReference>
<name>A0A444W3H4_9FLAO</name>
<dbReference type="Pfam" id="PF00072">
    <property type="entry name" value="Response_reg"/>
    <property type="match status" value="1"/>
</dbReference>
<evidence type="ECO:0000313" key="4">
    <source>
        <dbReference type="Proteomes" id="UP000289775"/>
    </source>
</evidence>
<feature type="modified residue" description="4-aspartylphosphate" evidence="1">
    <location>
        <position position="51"/>
    </location>
</feature>
<dbReference type="Gene3D" id="3.40.50.2300">
    <property type="match status" value="1"/>
</dbReference>
<dbReference type="InterPro" id="IPR001789">
    <property type="entry name" value="Sig_transdc_resp-reg_receiver"/>
</dbReference>
<dbReference type="OrthoDB" id="952827at2"/>
<sequence length="396" mass="45621">MKVLVVDDQQLVLLSLEKSLTDLGFEVKCADNIFDAVQYYDSFSPDLALIDINMSVTADTFSPENTIKEIDNKDSGLEVLKYIRYVRNHDTPVMILSGNVDDDILEKGFELGANEYMKKPVSLKEIGIRVKKLIGSPVPAESVPVSINNRIIQNTCIGIVIPCYNEENWLLSEEFRSFVHKNLGYHLCFVNDGSTDNTLEVLNDLKKENGGRISIYNIKKYVGRAEAIRLGMLSLAKQKQFDYIGFMDADLSTNFIDLSDLVNTITKSKYKVVSGCRVSRMGADITTEPTRRFINRFVNYTIRKIFRLEFRDAQCGVKIMTRDVVELAFANRFYTKTLFDIEILLRLKKKYGRYNLQQLWYEKPLDRWIYARNTKVSFFQSFKLLGQLGKITLHYK</sequence>
<evidence type="ECO:0000256" key="1">
    <source>
        <dbReference type="PROSITE-ProRule" id="PRU00169"/>
    </source>
</evidence>
<dbReference type="GO" id="GO:0016740">
    <property type="term" value="F:transferase activity"/>
    <property type="evidence" value="ECO:0007669"/>
    <property type="project" value="UniProtKB-KW"/>
</dbReference>
<dbReference type="PROSITE" id="PS50110">
    <property type="entry name" value="RESPONSE_REGULATORY"/>
    <property type="match status" value="1"/>
</dbReference>
<dbReference type="InterPro" id="IPR029044">
    <property type="entry name" value="Nucleotide-diphossugar_trans"/>
</dbReference>
<evidence type="ECO:0000313" key="3">
    <source>
        <dbReference type="EMBL" id="RYJ40440.1"/>
    </source>
</evidence>
<keyword evidence="3" id="KW-0808">Transferase</keyword>
<reference evidence="3 4" key="1">
    <citation type="submission" date="2014-12" db="EMBL/GenBank/DDBJ databases">
        <title>Genome sequence of Flavobacterium beibuense RSKm HC5.</title>
        <authorList>
            <person name="Kim J.F."/>
            <person name="Song J.Y."/>
            <person name="Kwak M.-J."/>
            <person name="Lee S.-W."/>
        </authorList>
    </citation>
    <scope>NUCLEOTIDE SEQUENCE [LARGE SCALE GENOMIC DNA]</scope>
    <source>
        <strain evidence="3 4">RSKm HC5</strain>
    </source>
</reference>
<dbReference type="SMART" id="SM00448">
    <property type="entry name" value="REC"/>
    <property type="match status" value="1"/>
</dbReference>
<dbReference type="InterPro" id="IPR011006">
    <property type="entry name" value="CheY-like_superfamily"/>
</dbReference>
<dbReference type="Proteomes" id="UP000289775">
    <property type="component" value="Unassembled WGS sequence"/>
</dbReference>
<dbReference type="InterPro" id="IPR001173">
    <property type="entry name" value="Glyco_trans_2-like"/>
</dbReference>
<organism evidence="3 4">
    <name type="scientific">Flavobacterium beibuense</name>
    <dbReference type="NCBI Taxonomy" id="657326"/>
    <lineage>
        <taxon>Bacteria</taxon>
        <taxon>Pseudomonadati</taxon>
        <taxon>Bacteroidota</taxon>
        <taxon>Flavobacteriia</taxon>
        <taxon>Flavobacteriales</taxon>
        <taxon>Flavobacteriaceae</taxon>
        <taxon>Flavobacterium</taxon>
    </lineage>
</organism>
<dbReference type="AlphaFoldDB" id="A0A444W3H4"/>
<dbReference type="PANTHER" id="PTHR10859:SF91">
    <property type="entry name" value="DOLICHYL-PHOSPHATE BETA-GLUCOSYLTRANSFERASE"/>
    <property type="match status" value="1"/>
</dbReference>